<dbReference type="InterPro" id="IPR004837">
    <property type="entry name" value="NaCa_Exmemb"/>
</dbReference>
<accession>A0ABX0YEC4</accession>
<feature type="transmembrane region" description="Helical" evidence="5">
    <location>
        <begin position="21"/>
        <end position="43"/>
    </location>
</feature>
<keyword evidence="3 5" id="KW-1133">Transmembrane helix</keyword>
<feature type="transmembrane region" description="Helical" evidence="5">
    <location>
        <begin position="55"/>
        <end position="79"/>
    </location>
</feature>
<reference evidence="7 8" key="1">
    <citation type="submission" date="2020-03" db="EMBL/GenBank/DDBJ databases">
        <authorList>
            <person name="Wang L."/>
            <person name="He N."/>
            <person name="Li Y."/>
            <person name="Fang Y."/>
            <person name="Zhang F."/>
        </authorList>
    </citation>
    <scope>NUCLEOTIDE SEQUENCE [LARGE SCALE GENOMIC DNA]</scope>
    <source>
        <strain evidence="8">hsmgli-8</strain>
    </source>
</reference>
<dbReference type="PANTHER" id="PTHR10846:SF8">
    <property type="entry name" value="INNER MEMBRANE PROTEIN YRBG"/>
    <property type="match status" value="1"/>
</dbReference>
<feature type="transmembrane region" description="Helical" evidence="5">
    <location>
        <begin position="312"/>
        <end position="332"/>
    </location>
</feature>
<gene>
    <name evidence="7" type="ORF">HBH25_11065</name>
</gene>
<feature type="domain" description="Sodium/calcium exchanger membrane region" evidence="6">
    <location>
        <begin position="1"/>
        <end position="129"/>
    </location>
</feature>
<comment type="subcellular location">
    <subcellularLocation>
        <location evidence="1">Membrane</location>
        <topology evidence="1">Multi-pass membrane protein</topology>
    </subcellularLocation>
</comment>
<feature type="transmembrane region" description="Helical" evidence="5">
    <location>
        <begin position="253"/>
        <end position="271"/>
    </location>
</feature>
<dbReference type="PANTHER" id="PTHR10846">
    <property type="entry name" value="SODIUM/POTASSIUM/CALCIUM EXCHANGER"/>
    <property type="match status" value="1"/>
</dbReference>
<dbReference type="Proteomes" id="UP000746535">
    <property type="component" value="Unassembled WGS sequence"/>
</dbReference>
<dbReference type="InterPro" id="IPR004481">
    <property type="entry name" value="K/Na/Ca-exchanger"/>
</dbReference>
<feature type="transmembrane region" description="Helical" evidence="5">
    <location>
        <begin position="219"/>
        <end position="241"/>
    </location>
</feature>
<feature type="transmembrane region" description="Helical" evidence="5">
    <location>
        <begin position="111"/>
        <end position="134"/>
    </location>
</feature>
<evidence type="ECO:0000313" key="8">
    <source>
        <dbReference type="Proteomes" id="UP000746535"/>
    </source>
</evidence>
<keyword evidence="2 5" id="KW-0812">Transmembrane</keyword>
<evidence type="ECO:0000256" key="4">
    <source>
        <dbReference type="ARBA" id="ARBA00023136"/>
    </source>
</evidence>
<dbReference type="EMBL" id="JAAVJI010000005">
    <property type="protein sequence ID" value="NJP01401.1"/>
    <property type="molecule type" value="Genomic_DNA"/>
</dbReference>
<name>A0ABX0YEC4_9PSED</name>
<evidence type="ECO:0000256" key="5">
    <source>
        <dbReference type="SAM" id="Phobius"/>
    </source>
</evidence>
<keyword evidence="8" id="KW-1185">Reference proteome</keyword>
<feature type="transmembrane region" description="Helical" evidence="5">
    <location>
        <begin position="192"/>
        <end position="212"/>
    </location>
</feature>
<proteinExistence type="predicted"/>
<organism evidence="7 8">
    <name type="scientific">Pseudomonas quercus</name>
    <dbReference type="NCBI Taxonomy" id="2722792"/>
    <lineage>
        <taxon>Bacteria</taxon>
        <taxon>Pseudomonadati</taxon>
        <taxon>Pseudomonadota</taxon>
        <taxon>Gammaproteobacteria</taxon>
        <taxon>Pseudomonadales</taxon>
        <taxon>Pseudomonadaceae</taxon>
        <taxon>Pseudomonas</taxon>
    </lineage>
</organism>
<dbReference type="Gene3D" id="1.20.1420.30">
    <property type="entry name" value="NCX, central ion-binding region"/>
    <property type="match status" value="1"/>
</dbReference>
<evidence type="ECO:0000256" key="3">
    <source>
        <dbReference type="ARBA" id="ARBA00022989"/>
    </source>
</evidence>
<feature type="transmembrane region" description="Helical" evidence="5">
    <location>
        <begin position="155"/>
        <end position="172"/>
    </location>
</feature>
<feature type="transmembrane region" description="Helical" evidence="5">
    <location>
        <begin position="86"/>
        <end position="105"/>
    </location>
</feature>
<feature type="transmembrane region" description="Helical" evidence="5">
    <location>
        <begin position="283"/>
        <end position="306"/>
    </location>
</feature>
<evidence type="ECO:0000256" key="2">
    <source>
        <dbReference type="ARBA" id="ARBA00022692"/>
    </source>
</evidence>
<keyword evidence="4 5" id="KW-0472">Membrane</keyword>
<sequence length="339" mass="35611">MLIVGAELMVRNALRLAARAGVRPLMAGLLLMALGSSAPQLAISLGAVDAGAPDIALGSLVGGTLFNLLVTLGVCALVVPLRVSLPVVRVDVPLVIGAAALLYGVSLDQHLGTWEAMVLLAGWVFYLGVAGWQLRQGKRPVPLALKHERSTTATVVRLAAGIALLTLGGQWLQGAAVAFANELGLSERVMGLTVVAVCASLPPLMISLLAAWRGERELAVGNVIGSSLYNLTGVLAITVLASPGGVSVSPNSLSFDLPALLGAALLTWPLFRLGYRLTRLEGLLLLALYGVYGLHLIAFSTGMPLATRLERLVLVYLLPALVILVCAGAWRYRRRSRVR</sequence>
<protein>
    <submittedName>
        <fullName evidence="7">Sodium:calcium antiporter</fullName>
    </submittedName>
</protein>
<evidence type="ECO:0000313" key="7">
    <source>
        <dbReference type="EMBL" id="NJP01401.1"/>
    </source>
</evidence>
<dbReference type="InterPro" id="IPR044880">
    <property type="entry name" value="NCX_ion-bd_dom_sf"/>
</dbReference>
<evidence type="ECO:0000256" key="1">
    <source>
        <dbReference type="ARBA" id="ARBA00004141"/>
    </source>
</evidence>
<dbReference type="Pfam" id="PF01699">
    <property type="entry name" value="Na_Ca_ex"/>
    <property type="match status" value="2"/>
</dbReference>
<comment type="caution">
    <text evidence="7">The sequence shown here is derived from an EMBL/GenBank/DDBJ whole genome shotgun (WGS) entry which is preliminary data.</text>
</comment>
<feature type="domain" description="Sodium/calcium exchanger membrane region" evidence="6">
    <location>
        <begin position="156"/>
        <end position="295"/>
    </location>
</feature>
<evidence type="ECO:0000259" key="6">
    <source>
        <dbReference type="Pfam" id="PF01699"/>
    </source>
</evidence>